<evidence type="ECO:0000256" key="1">
    <source>
        <dbReference type="SAM" id="Phobius"/>
    </source>
</evidence>
<feature type="transmembrane region" description="Helical" evidence="1">
    <location>
        <begin position="79"/>
        <end position="99"/>
    </location>
</feature>
<dbReference type="RefSeq" id="WP_241551822.1">
    <property type="nucleotide sequence ID" value="NZ_JANCNS010000002.1"/>
</dbReference>
<evidence type="ECO:0000313" key="2">
    <source>
        <dbReference type="EMBL" id="MCP9200011.1"/>
    </source>
</evidence>
<dbReference type="EMBL" id="JANCNS010000002">
    <property type="protein sequence ID" value="MCP9200011.1"/>
    <property type="molecule type" value="Genomic_DNA"/>
</dbReference>
<feature type="transmembrane region" description="Helical" evidence="1">
    <location>
        <begin position="105"/>
        <end position="125"/>
    </location>
</feature>
<comment type="caution">
    <text evidence="2">The sequence shown here is derived from an EMBL/GenBank/DDBJ whole genome shotgun (WGS) entry which is preliminary data.</text>
</comment>
<keyword evidence="1" id="KW-1133">Transmembrane helix</keyword>
<gene>
    <name evidence="2" type="ORF">MKO06_08840</name>
</gene>
<keyword evidence="1" id="KW-0812">Transmembrane</keyword>
<name>A0A9X2KXI2_9FLAO</name>
<keyword evidence="3" id="KW-1185">Reference proteome</keyword>
<organism evidence="2 3">
    <name type="scientific">Christiangramia oceanisediminis</name>
    <dbReference type="NCBI Taxonomy" id="2920386"/>
    <lineage>
        <taxon>Bacteria</taxon>
        <taxon>Pseudomonadati</taxon>
        <taxon>Bacteroidota</taxon>
        <taxon>Flavobacteriia</taxon>
        <taxon>Flavobacteriales</taxon>
        <taxon>Flavobacteriaceae</taxon>
        <taxon>Christiangramia</taxon>
    </lineage>
</organism>
<protein>
    <submittedName>
        <fullName evidence="2">Uncharacterized protein</fullName>
    </submittedName>
</protein>
<evidence type="ECO:0000313" key="3">
    <source>
        <dbReference type="Proteomes" id="UP001155280"/>
    </source>
</evidence>
<dbReference type="Proteomes" id="UP001155280">
    <property type="component" value="Unassembled WGS sequence"/>
</dbReference>
<dbReference type="AlphaFoldDB" id="A0A9X2KXI2"/>
<reference evidence="2" key="1">
    <citation type="submission" date="2022-07" db="EMBL/GenBank/DDBJ databases">
        <title>Gramela sediminis sp. nov., isolated from deep-sea sediment of the Indian Ocean.</title>
        <authorList>
            <person name="Shi H."/>
        </authorList>
    </citation>
    <scope>NUCLEOTIDE SEQUENCE</scope>
    <source>
        <strain evidence="2">GC03-9</strain>
    </source>
</reference>
<keyword evidence="1" id="KW-0472">Membrane</keyword>
<accession>A0A9X2KXI2</accession>
<sequence length="140" mass="16721">MPKLLIRRNTEWANKMRTFDLYLNGVQFSRIKHNQILSFEVPEGEYQLIAKMGWCGSKPLYINLKEGELKNVEITGFMWSTYLFPVTMVICSLYFIIYLKYGINSLFLGTLMMMLFGYWFFYISFGRHQYLTLKELPDFD</sequence>
<proteinExistence type="predicted"/>